<dbReference type="Pfam" id="PF07679">
    <property type="entry name" value="I-set"/>
    <property type="match status" value="1"/>
</dbReference>
<dbReference type="InterPro" id="IPR003599">
    <property type="entry name" value="Ig_sub"/>
</dbReference>
<dbReference type="PANTHER" id="PTHR10075">
    <property type="entry name" value="BASIGIN RELATED"/>
    <property type="match status" value="1"/>
</dbReference>
<proteinExistence type="predicted"/>
<evidence type="ECO:0000259" key="3">
    <source>
        <dbReference type="PROSITE" id="PS50835"/>
    </source>
</evidence>
<dbReference type="InterPro" id="IPR013151">
    <property type="entry name" value="Immunoglobulin_dom"/>
</dbReference>
<feature type="domain" description="Ig-like" evidence="3">
    <location>
        <begin position="518"/>
        <end position="604"/>
    </location>
</feature>
<sequence length="701" mass="75829">MMELVPVRVSQPVGTLVSFVCSYNSNEEMNIEFIEIPKPVVVQTTNGNNNLHHTHTITRYDSGAKRVWTVRITRWHKNVQCLVKNKAGDILGTLTSTINTDLSGPAASAIYGFRDPSVFLLAREDTLMEAIGGSGDGSGDLTSSTTTTTLRPPQPPTISISVSEPTIQIVDVGSTRPVTLQWSKEGGELPRDRAIDDRQGVLVITDVRVSDSGTYICAASDGLTIVTERAVLTVGGSPPTPPQVVILPRYLEVTEGEPVEFRCEASGNPTPTLRWTARENKPLPSQLEEGTGKADGKHIKRNKHNMASTMKRRTQFTFYIAATGQKEGQPKPDPTSLTVEPNEYSGPGGETVRLTCLTGEQDRDYTIRWSRAGGRELPPSAVQRDGVLTIYNASPADSGVYVCTATSSYTGSVDEVQARVTIVSYRGPPTVRIEPDRQTISQGTRAELRCQASGDPAPQVRWTKVGEELSSLIQVSGSLLIINSAQVRDRGVYVCTAENEGGSAQSSAIVEVERQESPSIELYPKGQQTVVEGGRALLQCRVTGGIPSPSIRWTRPNGLALSSAVEELPGGVLRFNHITKTEEGQYSCHAENNAGSTDAVATLVVQSLPKIVLSPSNVVHVVIGQRVRLECRATGDPIPSVSWTKYLQRAYPYGGTESIIPATPQTAVYEISRVTKEDEGSYNCQARNAAGFTEDRLQSHS</sequence>
<accession>A0ABN7NQ16</accession>
<evidence type="ECO:0000313" key="4">
    <source>
        <dbReference type="EMBL" id="CAG2056707.1"/>
    </source>
</evidence>
<dbReference type="SMART" id="SM00408">
    <property type="entry name" value="IGc2"/>
    <property type="match status" value="6"/>
</dbReference>
<evidence type="ECO:0000256" key="2">
    <source>
        <dbReference type="SAM" id="MobiDB-lite"/>
    </source>
</evidence>
<feature type="domain" description="Ig-like" evidence="3">
    <location>
        <begin position="242"/>
        <end position="275"/>
    </location>
</feature>
<feature type="compositionally biased region" description="Low complexity" evidence="2">
    <location>
        <begin position="139"/>
        <end position="150"/>
    </location>
</feature>
<feature type="domain" description="Ig-like" evidence="3">
    <location>
        <begin position="334"/>
        <end position="421"/>
    </location>
</feature>
<protein>
    <recommendedName>
        <fullName evidence="3">Ig-like domain-containing protein</fullName>
    </recommendedName>
</protein>
<feature type="region of interest" description="Disordered" evidence="2">
    <location>
        <begin position="131"/>
        <end position="159"/>
    </location>
</feature>
<dbReference type="Pfam" id="PF13927">
    <property type="entry name" value="Ig_3"/>
    <property type="match status" value="4"/>
</dbReference>
<dbReference type="PROSITE" id="PS50835">
    <property type="entry name" value="IG_LIKE"/>
    <property type="match status" value="6"/>
</dbReference>
<feature type="region of interest" description="Disordered" evidence="2">
    <location>
        <begin position="325"/>
        <end position="349"/>
    </location>
</feature>
<keyword evidence="1" id="KW-0393">Immunoglobulin domain</keyword>
<comment type="caution">
    <text evidence="4">The sequence shown here is derived from an EMBL/GenBank/DDBJ whole genome shotgun (WGS) entry which is preliminary data.</text>
</comment>
<organism evidence="4 5">
    <name type="scientific">Timema podura</name>
    <name type="common">Walking stick</name>
    <dbReference type="NCBI Taxonomy" id="61482"/>
    <lineage>
        <taxon>Eukaryota</taxon>
        <taxon>Metazoa</taxon>
        <taxon>Ecdysozoa</taxon>
        <taxon>Arthropoda</taxon>
        <taxon>Hexapoda</taxon>
        <taxon>Insecta</taxon>
        <taxon>Pterygota</taxon>
        <taxon>Neoptera</taxon>
        <taxon>Polyneoptera</taxon>
        <taxon>Phasmatodea</taxon>
        <taxon>Timematodea</taxon>
        <taxon>Timematoidea</taxon>
        <taxon>Timematidae</taxon>
        <taxon>Timema</taxon>
    </lineage>
</organism>
<dbReference type="Pfam" id="PF00047">
    <property type="entry name" value="ig"/>
    <property type="match status" value="1"/>
</dbReference>
<dbReference type="SUPFAM" id="SSF48726">
    <property type="entry name" value="Immunoglobulin"/>
    <property type="match status" value="6"/>
</dbReference>
<dbReference type="InterPro" id="IPR007110">
    <property type="entry name" value="Ig-like_dom"/>
</dbReference>
<dbReference type="Gene3D" id="2.60.40.10">
    <property type="entry name" value="Immunoglobulins"/>
    <property type="match status" value="6"/>
</dbReference>
<dbReference type="InterPro" id="IPR013783">
    <property type="entry name" value="Ig-like_fold"/>
</dbReference>
<name>A0ABN7NQ16_TIMPD</name>
<dbReference type="PANTHER" id="PTHR10075:SF100">
    <property type="entry name" value="FASCICLIN-2"/>
    <property type="match status" value="1"/>
</dbReference>
<dbReference type="SMART" id="SM00409">
    <property type="entry name" value="IG"/>
    <property type="match status" value="6"/>
</dbReference>
<dbReference type="InterPro" id="IPR003598">
    <property type="entry name" value="Ig_sub2"/>
</dbReference>
<reference evidence="4" key="1">
    <citation type="submission" date="2021-03" db="EMBL/GenBank/DDBJ databases">
        <authorList>
            <person name="Tran Van P."/>
        </authorList>
    </citation>
    <scope>NUCLEOTIDE SEQUENCE</scope>
</reference>
<feature type="domain" description="Ig-like" evidence="3">
    <location>
        <begin position="609"/>
        <end position="698"/>
    </location>
</feature>
<feature type="domain" description="Ig-like" evidence="3">
    <location>
        <begin position="429"/>
        <end position="511"/>
    </location>
</feature>
<dbReference type="InterPro" id="IPR036179">
    <property type="entry name" value="Ig-like_dom_sf"/>
</dbReference>
<dbReference type="EMBL" id="CAJPIN010004247">
    <property type="protein sequence ID" value="CAG2056707.1"/>
    <property type="molecule type" value="Genomic_DNA"/>
</dbReference>
<dbReference type="Proteomes" id="UP001153148">
    <property type="component" value="Unassembled WGS sequence"/>
</dbReference>
<dbReference type="InterPro" id="IPR013098">
    <property type="entry name" value="Ig_I-set"/>
</dbReference>
<keyword evidence="5" id="KW-1185">Reference proteome</keyword>
<feature type="domain" description="Ig-like" evidence="3">
    <location>
        <begin position="116"/>
        <end position="233"/>
    </location>
</feature>
<gene>
    <name evidence="4" type="ORF">TPAB3V08_LOCUS3695</name>
</gene>
<evidence type="ECO:0000313" key="5">
    <source>
        <dbReference type="Proteomes" id="UP001153148"/>
    </source>
</evidence>
<evidence type="ECO:0000256" key="1">
    <source>
        <dbReference type="ARBA" id="ARBA00023319"/>
    </source>
</evidence>